<dbReference type="EMBL" id="QSGD01000007">
    <property type="protein sequence ID" value="RHB08494.1"/>
    <property type="molecule type" value="Genomic_DNA"/>
</dbReference>
<evidence type="ECO:0000313" key="3">
    <source>
        <dbReference type="EMBL" id="RHB08494.1"/>
    </source>
</evidence>
<dbReference type="AlphaFoldDB" id="A0A395W6T7"/>
<keyword evidence="1" id="KW-0472">Membrane</keyword>
<accession>A0A395W6T7</accession>
<evidence type="ECO:0000313" key="2">
    <source>
        <dbReference type="EMBL" id="RGU90939.1"/>
    </source>
</evidence>
<feature type="transmembrane region" description="Helical" evidence="1">
    <location>
        <begin position="153"/>
        <end position="172"/>
    </location>
</feature>
<evidence type="ECO:0000313" key="4">
    <source>
        <dbReference type="Proteomes" id="UP000265489"/>
    </source>
</evidence>
<evidence type="ECO:0000313" key="5">
    <source>
        <dbReference type="Proteomes" id="UP000285288"/>
    </source>
</evidence>
<dbReference type="GeneID" id="66579792"/>
<feature type="transmembrane region" description="Helical" evidence="1">
    <location>
        <begin position="104"/>
        <end position="121"/>
    </location>
</feature>
<feature type="transmembrane region" description="Helical" evidence="1">
    <location>
        <begin position="225"/>
        <end position="251"/>
    </location>
</feature>
<keyword evidence="1" id="KW-1133">Transmembrane helix</keyword>
<name>A0A395W6T7_9FIRM</name>
<dbReference type="EMBL" id="QRYQ01000014">
    <property type="protein sequence ID" value="RGU90939.1"/>
    <property type="molecule type" value="Genomic_DNA"/>
</dbReference>
<evidence type="ECO:0000256" key="1">
    <source>
        <dbReference type="SAM" id="Phobius"/>
    </source>
</evidence>
<dbReference type="Proteomes" id="UP000265489">
    <property type="component" value="Unassembled WGS sequence"/>
</dbReference>
<dbReference type="Proteomes" id="UP000285288">
    <property type="component" value="Unassembled WGS sequence"/>
</dbReference>
<comment type="caution">
    <text evidence="2">The sequence shown here is derived from an EMBL/GenBank/DDBJ whole genome shotgun (WGS) entry which is preliminary data.</text>
</comment>
<gene>
    <name evidence="3" type="ORF">DW907_03305</name>
    <name evidence="2" type="ORF">DWW32_07805</name>
</gene>
<feature type="transmembrane region" description="Helical" evidence="1">
    <location>
        <begin position="263"/>
        <end position="284"/>
    </location>
</feature>
<sequence>MLKSEFLDLLNQKLSLINDKEKEDIILEYGTYIDDKIASGVSEEEAVAGFGDVDELAKEILSAYKINTDSMDPLSSKADKTIDKVYAKLEGMFSKLGNFSMNEIFHIIFDAFVLVLILWIGKLIVVDLLCRIVLSMIFSFFAGFYAITDFMLSLCRLLYVCIAIYFFVKVMAKRVERYRLHANHVGVMDDIKETWNDNIKSNDLPPTPDRPLYHERKVHHVESDILKVILVFAMIPVSCILIGSGIGFVVMIYVSMMYATTSLGLYCIDIAFVLGSLAILLMLFRAWPKKVDTNA</sequence>
<dbReference type="Pfam" id="PF22564">
    <property type="entry name" value="HAAS"/>
    <property type="match status" value="1"/>
</dbReference>
<proteinExistence type="predicted"/>
<protein>
    <submittedName>
        <fullName evidence="2">DUF1700 domain-containing protein</fullName>
    </submittedName>
</protein>
<organism evidence="2 4">
    <name type="scientific">Holdemanella biformis</name>
    <dbReference type="NCBI Taxonomy" id="1735"/>
    <lineage>
        <taxon>Bacteria</taxon>
        <taxon>Bacillati</taxon>
        <taxon>Bacillota</taxon>
        <taxon>Erysipelotrichia</taxon>
        <taxon>Erysipelotrichales</taxon>
        <taxon>Erysipelotrichaceae</taxon>
        <taxon>Holdemanella</taxon>
    </lineage>
</organism>
<feature type="transmembrane region" description="Helical" evidence="1">
    <location>
        <begin position="128"/>
        <end position="147"/>
    </location>
</feature>
<dbReference type="RefSeq" id="WP_118010886.1">
    <property type="nucleotide sequence ID" value="NZ_JAQCZZ010000006.1"/>
</dbReference>
<reference evidence="4 5" key="1">
    <citation type="submission" date="2018-08" db="EMBL/GenBank/DDBJ databases">
        <title>A genome reference for cultivated species of the human gut microbiota.</title>
        <authorList>
            <person name="Zou Y."/>
            <person name="Xue W."/>
            <person name="Luo G."/>
        </authorList>
    </citation>
    <scope>NUCLEOTIDE SEQUENCE [LARGE SCALE GENOMIC DNA]</scope>
    <source>
        <strain evidence="2 4">AF15-20</strain>
        <strain evidence="3 5">AM42-13AC</strain>
    </source>
</reference>
<keyword evidence="1" id="KW-0812">Transmembrane</keyword>